<dbReference type="AlphaFoldDB" id="R9ULC1"/>
<accession>R9ULC1</accession>
<organism evidence="1">
    <name type="scientific">Drosophila melanogaster</name>
    <name type="common">Fruit fly</name>
    <dbReference type="NCBI Taxonomy" id="7227"/>
    <lineage>
        <taxon>Eukaryota</taxon>
        <taxon>Metazoa</taxon>
        <taxon>Ecdysozoa</taxon>
        <taxon>Arthropoda</taxon>
        <taxon>Hexapoda</taxon>
        <taxon>Insecta</taxon>
        <taxon>Pterygota</taxon>
        <taxon>Neoptera</taxon>
        <taxon>Endopterygota</taxon>
        <taxon>Diptera</taxon>
        <taxon>Brachycera</taxon>
        <taxon>Muscomorpha</taxon>
        <taxon>Ephydroidea</taxon>
        <taxon>Drosophilidae</taxon>
        <taxon>Drosophila</taxon>
        <taxon>Sophophora</taxon>
    </lineage>
</organism>
<sequence>KHLLLDSGSGIFALTFRWLTWLERLARGTIRYNRYVLHWNTKRMQHHPPANLNHYAVATASITSCS</sequence>
<name>R9ULC1_DROME</name>
<evidence type="ECO:0000313" key="1">
    <source>
        <dbReference type="EMBL" id="AGN69115.1"/>
    </source>
</evidence>
<reference evidence="1" key="1">
    <citation type="submission" date="2013-06" db="EMBL/GenBank/DDBJ databases">
        <authorList>
            <person name="Carlson J."/>
            <person name="Booth B."/>
            <person name="Frise E."/>
            <person name="Sandler J."/>
            <person name="Wan K."/>
            <person name="Yu C."/>
            <person name="Celniker S."/>
        </authorList>
    </citation>
    <scope>NUCLEOTIDE SEQUENCE</scope>
</reference>
<dbReference type="EMBL" id="BT150120">
    <property type="protein sequence ID" value="AGN69115.1"/>
    <property type="molecule type" value="mRNA"/>
</dbReference>
<protein>
    <submittedName>
        <fullName evidence="1">MIP37021p1</fullName>
    </submittedName>
</protein>
<proteinExistence type="evidence at transcript level"/>
<feature type="non-terminal residue" evidence="1">
    <location>
        <position position="1"/>
    </location>
</feature>